<sequence>MTYTSYSNYLEYKHHKKTASSCNNTFSSYGKYNRSINSCRAWWTNDTLHNRIAISPCKALPAGLTTLVIKYKKDPTTNSSIGKCCN</sequence>
<organism evidence="1">
    <name type="scientific">viral metagenome</name>
    <dbReference type="NCBI Taxonomy" id="1070528"/>
    <lineage>
        <taxon>unclassified sequences</taxon>
        <taxon>metagenomes</taxon>
        <taxon>organismal metagenomes</taxon>
    </lineage>
</organism>
<accession>A0A6C0BYL8</accession>
<evidence type="ECO:0000313" key="1">
    <source>
        <dbReference type="EMBL" id="QHS96921.1"/>
    </source>
</evidence>
<name>A0A6C0BYL8_9ZZZZ</name>
<dbReference type="EMBL" id="MN739281">
    <property type="protein sequence ID" value="QHS96921.1"/>
    <property type="molecule type" value="Genomic_DNA"/>
</dbReference>
<proteinExistence type="predicted"/>
<dbReference type="AlphaFoldDB" id="A0A6C0BYL8"/>
<reference evidence="1" key="1">
    <citation type="journal article" date="2020" name="Nature">
        <title>Giant virus diversity and host interactions through global metagenomics.</title>
        <authorList>
            <person name="Schulz F."/>
            <person name="Roux S."/>
            <person name="Paez-Espino D."/>
            <person name="Jungbluth S."/>
            <person name="Walsh D.A."/>
            <person name="Denef V.J."/>
            <person name="McMahon K.D."/>
            <person name="Konstantinidis K.T."/>
            <person name="Eloe-Fadrosh E.A."/>
            <person name="Kyrpides N.C."/>
            <person name="Woyke T."/>
        </authorList>
    </citation>
    <scope>NUCLEOTIDE SEQUENCE</scope>
    <source>
        <strain evidence="1">GVMAG-M-3300020166-5</strain>
    </source>
</reference>
<protein>
    <submittedName>
        <fullName evidence="1">Uncharacterized protein</fullName>
    </submittedName>
</protein>